<comment type="caution">
    <text evidence="1">The sequence shown here is derived from an EMBL/GenBank/DDBJ whole genome shotgun (WGS) entry which is preliminary data.</text>
</comment>
<dbReference type="Proteomes" id="UP000280434">
    <property type="component" value="Unassembled WGS sequence"/>
</dbReference>
<name>A0A494XIB1_9BURK</name>
<dbReference type="AlphaFoldDB" id="A0A494XIB1"/>
<proteinExistence type="predicted"/>
<evidence type="ECO:0000313" key="1">
    <source>
        <dbReference type="EMBL" id="RKP50487.1"/>
    </source>
</evidence>
<dbReference type="OrthoDB" id="9103712at2"/>
<evidence type="ECO:0000313" key="2">
    <source>
        <dbReference type="Proteomes" id="UP000280434"/>
    </source>
</evidence>
<accession>A0A494XIB1</accession>
<sequence>MKNLIESQLYNPSVVLPMVALMELMVSLDFNLGQVGAVVATRGARAALHRSRDLLCSLHGAHA</sequence>
<organism evidence="1 2">
    <name type="scientific">Trinickia fusca</name>
    <dbReference type="NCBI Taxonomy" id="2419777"/>
    <lineage>
        <taxon>Bacteria</taxon>
        <taxon>Pseudomonadati</taxon>
        <taxon>Pseudomonadota</taxon>
        <taxon>Betaproteobacteria</taxon>
        <taxon>Burkholderiales</taxon>
        <taxon>Burkholderiaceae</taxon>
        <taxon>Trinickia</taxon>
    </lineage>
</organism>
<dbReference type="RefSeq" id="WP_121276296.1">
    <property type="nucleotide sequence ID" value="NZ_RBZV01000002.1"/>
</dbReference>
<keyword evidence="2" id="KW-1185">Reference proteome</keyword>
<reference evidence="1 2" key="1">
    <citation type="submission" date="2018-10" db="EMBL/GenBank/DDBJ databases">
        <title>Paraburkholderia sp. 7MK8-2, isolated from soil.</title>
        <authorList>
            <person name="Gao Z.-H."/>
            <person name="Qiu L.-H."/>
        </authorList>
    </citation>
    <scope>NUCLEOTIDE SEQUENCE [LARGE SCALE GENOMIC DNA]</scope>
    <source>
        <strain evidence="1 2">7MK8-2</strain>
    </source>
</reference>
<gene>
    <name evidence="1" type="ORF">D7S89_05110</name>
</gene>
<protein>
    <submittedName>
        <fullName evidence="1">Uncharacterized protein</fullName>
    </submittedName>
</protein>
<dbReference type="EMBL" id="RBZV01000002">
    <property type="protein sequence ID" value="RKP50487.1"/>
    <property type="molecule type" value="Genomic_DNA"/>
</dbReference>